<dbReference type="OMA" id="EHPRTTH"/>
<feature type="region of interest" description="Disordered" evidence="1">
    <location>
        <begin position="334"/>
        <end position="353"/>
    </location>
</feature>
<feature type="compositionally biased region" description="Polar residues" evidence="1">
    <location>
        <begin position="382"/>
        <end position="394"/>
    </location>
</feature>
<dbReference type="Proteomes" id="UP000085678">
    <property type="component" value="Unplaced"/>
</dbReference>
<organism evidence="2 4">
    <name type="scientific">Lingula anatina</name>
    <name type="common">Brachiopod</name>
    <name type="synonym">Lingula unguis</name>
    <dbReference type="NCBI Taxonomy" id="7574"/>
    <lineage>
        <taxon>Eukaryota</taxon>
        <taxon>Metazoa</taxon>
        <taxon>Spiralia</taxon>
        <taxon>Lophotrochozoa</taxon>
        <taxon>Brachiopoda</taxon>
        <taxon>Linguliformea</taxon>
        <taxon>Lingulata</taxon>
        <taxon>Lingulida</taxon>
        <taxon>Linguloidea</taxon>
        <taxon>Lingulidae</taxon>
        <taxon>Lingula</taxon>
    </lineage>
</organism>
<gene>
    <name evidence="3 4" type="primary">LOC106174061</name>
</gene>
<dbReference type="AlphaFoldDB" id="A0A1S3JL84"/>
<keyword evidence="2" id="KW-1185">Reference proteome</keyword>
<evidence type="ECO:0000313" key="4">
    <source>
        <dbReference type="RefSeq" id="XP_013410901.1"/>
    </source>
</evidence>
<feature type="compositionally biased region" description="Polar residues" evidence="1">
    <location>
        <begin position="334"/>
        <end position="351"/>
    </location>
</feature>
<evidence type="ECO:0000256" key="1">
    <source>
        <dbReference type="SAM" id="MobiDB-lite"/>
    </source>
</evidence>
<feature type="region of interest" description="Disordered" evidence="1">
    <location>
        <begin position="366"/>
        <end position="479"/>
    </location>
</feature>
<dbReference type="RefSeq" id="XP_013410900.1">
    <property type="nucleotide sequence ID" value="XM_013555446.1"/>
</dbReference>
<dbReference type="GeneID" id="106174061"/>
<accession>A0A1S3JL84</accession>
<evidence type="ECO:0000313" key="3">
    <source>
        <dbReference type="RefSeq" id="XP_013410900.1"/>
    </source>
</evidence>
<feature type="compositionally biased region" description="Pro residues" evidence="1">
    <location>
        <begin position="405"/>
        <end position="417"/>
    </location>
</feature>
<reference evidence="3 4" key="1">
    <citation type="submission" date="2025-04" db="UniProtKB">
        <authorList>
            <consortium name="RefSeq"/>
        </authorList>
    </citation>
    <scope>IDENTIFICATION</scope>
    <source>
        <tissue evidence="3 4">Gonads</tissue>
    </source>
</reference>
<dbReference type="RefSeq" id="XP_013410901.1">
    <property type="nucleotide sequence ID" value="XM_013555447.1"/>
</dbReference>
<proteinExistence type="predicted"/>
<name>A0A1S3JL84_LINAN</name>
<evidence type="ECO:0000313" key="2">
    <source>
        <dbReference type="Proteomes" id="UP000085678"/>
    </source>
</evidence>
<dbReference type="KEGG" id="lak:106174061"/>
<sequence>MKSVPSQGSPCSSSSGLDYTSVCDGNLLKMIDSYASALGTNREYVLFPLLASVSGLLTRSRVQLSDMWEETCTMWCVTAARRCSKKTTVLNQFLQALHEAGTEAYTHIANLVCREQCDPNQGKNNILLEEDLSLLAESDYTSKGGSLKSHFDNTWQPGEGISIGGFMSKEKVAKFIYEDPLQVADRFLIALPGDVTYKPSECKVPMPSNTPLLSEVFKVLCVKHTEKRQYTLSPEAHALFTAMGDHFKDCSDKHTNNDDRYAMYRRAPSLLARLAATITSLRQALKYVVYHEDLRTGSWCDIISKEDLESSQSILQWVIDLKCNILDQKEQQENTASQAAKMNGTSLNLPSASKDHNNLAMLKRSHNQEQGQEFAPPPSKQLRGTSIAGSQGTHPSLKPHQQQPPLAPPPLIIPTPGPQVSQGEPQGDQRPVPPPPQHRYYQTPGSVSLTPGHPNPPAKSSSPSSPPEGAPVERGNPFMNNIGPFITNGAVFSSETAAMQDNMGSHSLHHIQQQQLQSQSPQITMSNITTGDLRTFLSNYSHKIKKFLEFKLDYRISPSMAAQRHIIPPLTREEMQHLNTMNRYPVTAAREFLHKTALLGFGRMEYGTISHNRASMFFVKFPYQELGDRARQLLSSLGVHPVDYNAAFTYGNGNTGDSDCKYLESFGTSPENLHEDGSAIVKTESE</sequence>
<protein>
    <submittedName>
        <fullName evidence="3 4">Uncharacterized protein LOC106174061</fullName>
    </submittedName>
</protein>